<dbReference type="AlphaFoldDB" id="A0AAW1ZNA3"/>
<protein>
    <submittedName>
        <fullName evidence="1">Uncharacterized protein</fullName>
    </submittedName>
</protein>
<evidence type="ECO:0000313" key="2">
    <source>
        <dbReference type="Proteomes" id="UP001479290"/>
    </source>
</evidence>
<comment type="caution">
    <text evidence="1">The sequence shown here is derived from an EMBL/GenBank/DDBJ whole genome shotgun (WGS) entry which is preliminary data.</text>
</comment>
<reference evidence="1 2" key="1">
    <citation type="submission" date="2024-05" db="EMBL/GenBank/DDBJ databases">
        <title>A high-quality chromosomal-level genome assembly of Topmouth culter (Culter alburnus).</title>
        <authorList>
            <person name="Zhao H."/>
        </authorList>
    </citation>
    <scope>NUCLEOTIDE SEQUENCE [LARGE SCALE GENOMIC DNA]</scope>
    <source>
        <strain evidence="1">CATC2023</strain>
        <tissue evidence="1">Muscle</tissue>
    </source>
</reference>
<accession>A0AAW1ZNA3</accession>
<gene>
    <name evidence="1" type="ORF">ABG768_007244</name>
</gene>
<proteinExistence type="predicted"/>
<dbReference type="EMBL" id="JAWDJR010000015">
    <property type="protein sequence ID" value="KAK9961844.1"/>
    <property type="molecule type" value="Genomic_DNA"/>
</dbReference>
<dbReference type="Proteomes" id="UP001479290">
    <property type="component" value="Unassembled WGS sequence"/>
</dbReference>
<feature type="non-terminal residue" evidence="1">
    <location>
        <position position="126"/>
    </location>
</feature>
<sequence>MPEKDDEKVQETVIGILTWIIPISVERLRDTVDTVHRLGKRESVSTSNNVSRIVLIQFEMCTLRDEVWRKSKDARVCKELHISFKEDFSKKDRLARAKLWPLVQEACRRGKRVYLKEGYALIDHKR</sequence>
<evidence type="ECO:0000313" key="1">
    <source>
        <dbReference type="EMBL" id="KAK9961844.1"/>
    </source>
</evidence>
<name>A0AAW1ZNA3_CULAL</name>
<keyword evidence="2" id="KW-1185">Reference proteome</keyword>
<organism evidence="1 2">
    <name type="scientific">Culter alburnus</name>
    <name type="common">Topmouth culter</name>
    <dbReference type="NCBI Taxonomy" id="194366"/>
    <lineage>
        <taxon>Eukaryota</taxon>
        <taxon>Metazoa</taxon>
        <taxon>Chordata</taxon>
        <taxon>Craniata</taxon>
        <taxon>Vertebrata</taxon>
        <taxon>Euteleostomi</taxon>
        <taxon>Actinopterygii</taxon>
        <taxon>Neopterygii</taxon>
        <taxon>Teleostei</taxon>
        <taxon>Ostariophysi</taxon>
        <taxon>Cypriniformes</taxon>
        <taxon>Xenocyprididae</taxon>
        <taxon>Xenocypridinae</taxon>
        <taxon>Culter</taxon>
    </lineage>
</organism>